<dbReference type="InterPro" id="IPR001789">
    <property type="entry name" value="Sig_transdc_resp-reg_receiver"/>
</dbReference>
<feature type="modified residue" description="4-aspartylphosphate" evidence="4">
    <location>
        <position position="53"/>
    </location>
</feature>
<evidence type="ECO:0000256" key="1">
    <source>
        <dbReference type="ARBA" id="ARBA00023015"/>
    </source>
</evidence>
<dbReference type="Pfam" id="PF00196">
    <property type="entry name" value="GerE"/>
    <property type="match status" value="1"/>
</dbReference>
<evidence type="ECO:0000256" key="4">
    <source>
        <dbReference type="PROSITE-ProRule" id="PRU00169"/>
    </source>
</evidence>
<comment type="caution">
    <text evidence="7">The sequence shown here is derived from an EMBL/GenBank/DDBJ whole genome shotgun (WGS) entry which is preliminary data.</text>
</comment>
<dbReference type="EMBL" id="CAKXZT010000003">
    <property type="protein sequence ID" value="CAH2395207.1"/>
    <property type="molecule type" value="Genomic_DNA"/>
</dbReference>
<keyword evidence="4" id="KW-0597">Phosphoprotein</keyword>
<dbReference type="CDD" id="cd17537">
    <property type="entry name" value="REC_FixJ"/>
    <property type="match status" value="1"/>
</dbReference>
<evidence type="ECO:0000256" key="2">
    <source>
        <dbReference type="ARBA" id="ARBA00023125"/>
    </source>
</evidence>
<keyword evidence="8" id="KW-1185">Reference proteome</keyword>
<dbReference type="PROSITE" id="PS50043">
    <property type="entry name" value="HTH_LUXR_2"/>
    <property type="match status" value="1"/>
</dbReference>
<evidence type="ECO:0000259" key="5">
    <source>
        <dbReference type="PROSITE" id="PS50043"/>
    </source>
</evidence>
<name>A0ABM9DHF2_9HYPH</name>
<gene>
    <name evidence="7" type="primary">nodW</name>
    <name evidence="7" type="ORF">MES5069_1000013</name>
</gene>
<evidence type="ECO:0000313" key="8">
    <source>
        <dbReference type="Proteomes" id="UP001153050"/>
    </source>
</evidence>
<keyword evidence="1" id="KW-0805">Transcription regulation</keyword>
<evidence type="ECO:0000259" key="6">
    <source>
        <dbReference type="PROSITE" id="PS50110"/>
    </source>
</evidence>
<dbReference type="Proteomes" id="UP001153050">
    <property type="component" value="Unassembled WGS sequence"/>
</dbReference>
<dbReference type="SMART" id="SM00448">
    <property type="entry name" value="REC"/>
    <property type="match status" value="1"/>
</dbReference>
<dbReference type="SUPFAM" id="SSF52172">
    <property type="entry name" value="CheY-like"/>
    <property type="match status" value="1"/>
</dbReference>
<dbReference type="CDD" id="cd06170">
    <property type="entry name" value="LuxR_C_like"/>
    <property type="match status" value="1"/>
</dbReference>
<dbReference type="Pfam" id="PF00072">
    <property type="entry name" value="Response_reg"/>
    <property type="match status" value="1"/>
</dbReference>
<dbReference type="Gene3D" id="1.10.10.10">
    <property type="entry name" value="Winged helix-like DNA-binding domain superfamily/Winged helix DNA-binding domain"/>
    <property type="match status" value="1"/>
</dbReference>
<proteinExistence type="predicted"/>
<dbReference type="PROSITE" id="PS50110">
    <property type="entry name" value="RESPONSE_REGULATORY"/>
    <property type="match status" value="1"/>
</dbReference>
<dbReference type="InterPro" id="IPR036388">
    <property type="entry name" value="WH-like_DNA-bd_sf"/>
</dbReference>
<keyword evidence="2" id="KW-0238">DNA-binding</keyword>
<dbReference type="InterPro" id="IPR000792">
    <property type="entry name" value="Tscrpt_reg_LuxR_C"/>
</dbReference>
<dbReference type="Gene3D" id="3.40.50.2300">
    <property type="match status" value="1"/>
</dbReference>
<feature type="domain" description="Response regulatory" evidence="6">
    <location>
        <begin position="4"/>
        <end position="118"/>
    </location>
</feature>
<dbReference type="InterPro" id="IPR016032">
    <property type="entry name" value="Sig_transdc_resp-reg_C-effctor"/>
</dbReference>
<keyword evidence="3" id="KW-0804">Transcription</keyword>
<dbReference type="PRINTS" id="PR00038">
    <property type="entry name" value="HTHLUXR"/>
</dbReference>
<dbReference type="RefSeq" id="WP_254016406.1">
    <property type="nucleotide sequence ID" value="NZ_CAKXZT010000003.1"/>
</dbReference>
<dbReference type="PANTHER" id="PTHR44688:SF16">
    <property type="entry name" value="DNA-BINDING TRANSCRIPTIONAL ACTIVATOR DEVR_DOSR"/>
    <property type="match status" value="1"/>
</dbReference>
<reference evidence="7 8" key="1">
    <citation type="submission" date="2022-03" db="EMBL/GenBank/DDBJ databases">
        <authorList>
            <person name="Brunel B."/>
        </authorList>
    </citation>
    <scope>NUCLEOTIDE SEQUENCE [LARGE SCALE GENOMIC DNA]</scope>
    <source>
        <strain evidence="7">STM5069sample</strain>
    </source>
</reference>
<dbReference type="SMART" id="SM00421">
    <property type="entry name" value="HTH_LUXR"/>
    <property type="match status" value="1"/>
</dbReference>
<accession>A0ABM9DHF2</accession>
<dbReference type="SUPFAM" id="SSF46894">
    <property type="entry name" value="C-terminal effector domain of the bipartite response regulators"/>
    <property type="match status" value="1"/>
</dbReference>
<sequence>MEEFVYIIDDDASVRRGLGELLRSVGLGVQTFESSQEFLDSKRSDAPGCIILDVRLPGRSGLEFQSMLQNLGIQLPVIFISAHSDIPISVRAMKSGAIEFLTKPLREQELLDAVHAGIEQDRTRRHKAELIADFRTRYDSLTPREREIMNLVVTGRVNKQIAAQAGLSEVTVKVHRGHVMQKMRAKSLVDLVRMADSLGVTTTPTRMK</sequence>
<evidence type="ECO:0000256" key="3">
    <source>
        <dbReference type="ARBA" id="ARBA00023163"/>
    </source>
</evidence>
<evidence type="ECO:0000313" key="7">
    <source>
        <dbReference type="EMBL" id="CAH2395207.1"/>
    </source>
</evidence>
<organism evidence="7 8">
    <name type="scientific">Mesorhizobium escarrei</name>
    <dbReference type="NCBI Taxonomy" id="666018"/>
    <lineage>
        <taxon>Bacteria</taxon>
        <taxon>Pseudomonadati</taxon>
        <taxon>Pseudomonadota</taxon>
        <taxon>Alphaproteobacteria</taxon>
        <taxon>Hyphomicrobiales</taxon>
        <taxon>Phyllobacteriaceae</taxon>
        <taxon>Mesorhizobium</taxon>
    </lineage>
</organism>
<dbReference type="InterPro" id="IPR011006">
    <property type="entry name" value="CheY-like_superfamily"/>
</dbReference>
<dbReference type="PANTHER" id="PTHR44688">
    <property type="entry name" value="DNA-BINDING TRANSCRIPTIONAL ACTIVATOR DEVR_DOSR"/>
    <property type="match status" value="1"/>
</dbReference>
<feature type="domain" description="HTH luxR-type" evidence="5">
    <location>
        <begin position="134"/>
        <end position="199"/>
    </location>
</feature>
<protein>
    <submittedName>
        <fullName evidence="7">Nodulation protein W</fullName>
    </submittedName>
</protein>